<organism evidence="1 2">
    <name type="scientific">Fraserbacteria sp. (strain RBG_16_55_9)</name>
    <dbReference type="NCBI Taxonomy" id="1817864"/>
    <lineage>
        <taxon>Bacteria</taxon>
        <taxon>Candidatus Fraseribacteriota</taxon>
    </lineage>
</organism>
<reference evidence="1 2" key="1">
    <citation type="journal article" date="2016" name="Nat. Commun.">
        <title>Thousands of microbial genomes shed light on interconnected biogeochemical processes in an aquifer system.</title>
        <authorList>
            <person name="Anantharaman K."/>
            <person name="Brown C.T."/>
            <person name="Hug L.A."/>
            <person name="Sharon I."/>
            <person name="Castelle C.J."/>
            <person name="Probst A.J."/>
            <person name="Thomas B.C."/>
            <person name="Singh A."/>
            <person name="Wilkins M.J."/>
            <person name="Karaoz U."/>
            <person name="Brodie E.L."/>
            <person name="Williams K.H."/>
            <person name="Hubbard S.S."/>
            <person name="Banfield J.F."/>
        </authorList>
    </citation>
    <scope>NUCLEOTIDE SEQUENCE [LARGE SCALE GENOMIC DNA]</scope>
    <source>
        <strain evidence="2">RBG_16_55_9</strain>
    </source>
</reference>
<evidence type="ECO:0000313" key="1">
    <source>
        <dbReference type="EMBL" id="OGF52935.1"/>
    </source>
</evidence>
<evidence type="ECO:0000313" key="2">
    <source>
        <dbReference type="Proteomes" id="UP000179157"/>
    </source>
</evidence>
<sequence length="70" mass="7653">MFDATSVVILLAYDGAVAVTITALCTEVLSTSAMPGWPGLELWSLTNWACWAQNTMVQNILKTLDLFCQN</sequence>
<name>A0A1F5UP85_FRAXR</name>
<proteinExistence type="predicted"/>
<dbReference type="AlphaFoldDB" id="A0A1F5UP85"/>
<comment type="caution">
    <text evidence="1">The sequence shown here is derived from an EMBL/GenBank/DDBJ whole genome shotgun (WGS) entry which is preliminary data.</text>
</comment>
<protein>
    <submittedName>
        <fullName evidence="1">Uncharacterized protein</fullName>
    </submittedName>
</protein>
<accession>A0A1F5UP85</accession>
<dbReference type="Proteomes" id="UP000179157">
    <property type="component" value="Unassembled WGS sequence"/>
</dbReference>
<gene>
    <name evidence="1" type="ORF">A2Z21_01915</name>
</gene>
<dbReference type="STRING" id="1817864.A2Z21_01915"/>
<dbReference type="EMBL" id="MFGX01000123">
    <property type="protein sequence ID" value="OGF52935.1"/>
    <property type="molecule type" value="Genomic_DNA"/>
</dbReference>